<gene>
    <name evidence="1" type="ORF">MIMGU_mgv11b018737mg</name>
</gene>
<protein>
    <submittedName>
        <fullName evidence="1">Uncharacterized protein</fullName>
    </submittedName>
</protein>
<evidence type="ECO:0000313" key="1">
    <source>
        <dbReference type="EMBL" id="EYU30043.1"/>
    </source>
</evidence>
<proteinExistence type="predicted"/>
<sequence length="106" mass="12217">MICFRTTPSLQGYLFHSNKSELVFYVERVGACVVRGGEGPFGSSVVSFFSFRTFSRNQKEDDKLELYYLSSYCFQKIILLQLQRNTKNSTPLPYNGRDHNQNGKSQ</sequence>
<accession>A0A022QRZ1</accession>
<keyword evidence="2" id="KW-1185">Reference proteome</keyword>
<organism evidence="1 2">
    <name type="scientific">Erythranthe guttata</name>
    <name type="common">Yellow monkey flower</name>
    <name type="synonym">Mimulus guttatus</name>
    <dbReference type="NCBI Taxonomy" id="4155"/>
    <lineage>
        <taxon>Eukaryota</taxon>
        <taxon>Viridiplantae</taxon>
        <taxon>Streptophyta</taxon>
        <taxon>Embryophyta</taxon>
        <taxon>Tracheophyta</taxon>
        <taxon>Spermatophyta</taxon>
        <taxon>Magnoliopsida</taxon>
        <taxon>eudicotyledons</taxon>
        <taxon>Gunneridae</taxon>
        <taxon>Pentapetalae</taxon>
        <taxon>asterids</taxon>
        <taxon>lamiids</taxon>
        <taxon>Lamiales</taxon>
        <taxon>Phrymaceae</taxon>
        <taxon>Erythranthe</taxon>
    </lineage>
</organism>
<dbReference type="EMBL" id="KI631110">
    <property type="protein sequence ID" value="EYU30043.1"/>
    <property type="molecule type" value="Genomic_DNA"/>
</dbReference>
<dbReference type="Proteomes" id="UP000030748">
    <property type="component" value="Unassembled WGS sequence"/>
</dbReference>
<name>A0A022QRZ1_ERYGU</name>
<evidence type="ECO:0000313" key="2">
    <source>
        <dbReference type="Proteomes" id="UP000030748"/>
    </source>
</evidence>
<dbReference type="AlphaFoldDB" id="A0A022QRZ1"/>
<reference evidence="1 2" key="1">
    <citation type="journal article" date="2013" name="Proc. Natl. Acad. Sci. U.S.A.">
        <title>Fine-scale variation in meiotic recombination in Mimulus inferred from population shotgun sequencing.</title>
        <authorList>
            <person name="Hellsten U."/>
            <person name="Wright K.M."/>
            <person name="Jenkins J."/>
            <person name="Shu S."/>
            <person name="Yuan Y."/>
            <person name="Wessler S.R."/>
            <person name="Schmutz J."/>
            <person name="Willis J.H."/>
            <person name="Rokhsar D.S."/>
        </authorList>
    </citation>
    <scope>NUCLEOTIDE SEQUENCE [LARGE SCALE GENOMIC DNA]</scope>
    <source>
        <strain evidence="2">cv. DUN x IM62</strain>
    </source>
</reference>